<dbReference type="AlphaFoldDB" id="A0A9P5XCJ2"/>
<feature type="domain" description="Nephrocystin 3-like N-terminal" evidence="2">
    <location>
        <begin position="55"/>
        <end position="212"/>
    </location>
</feature>
<reference evidence="3" key="1">
    <citation type="submission" date="2020-11" db="EMBL/GenBank/DDBJ databases">
        <authorList>
            <consortium name="DOE Joint Genome Institute"/>
            <person name="Ahrendt S."/>
            <person name="Riley R."/>
            <person name="Andreopoulos W."/>
            <person name="Labutti K."/>
            <person name="Pangilinan J."/>
            <person name="Ruiz-Duenas F.J."/>
            <person name="Barrasa J.M."/>
            <person name="Sanchez-Garcia M."/>
            <person name="Camarero S."/>
            <person name="Miyauchi S."/>
            <person name="Serrano A."/>
            <person name="Linde D."/>
            <person name="Babiker R."/>
            <person name="Drula E."/>
            <person name="Ayuso-Fernandez I."/>
            <person name="Pacheco R."/>
            <person name="Padilla G."/>
            <person name="Ferreira P."/>
            <person name="Barriuso J."/>
            <person name="Kellner H."/>
            <person name="Castanera R."/>
            <person name="Alfaro M."/>
            <person name="Ramirez L."/>
            <person name="Pisabarro A.G."/>
            <person name="Kuo A."/>
            <person name="Tritt A."/>
            <person name="Lipzen A."/>
            <person name="He G."/>
            <person name="Yan M."/>
            <person name="Ng V."/>
            <person name="Cullen D."/>
            <person name="Martin F."/>
            <person name="Rosso M.-N."/>
            <person name="Henrissat B."/>
            <person name="Hibbett D."/>
            <person name="Martinez A.T."/>
            <person name="Grigoriev I.V."/>
        </authorList>
    </citation>
    <scope>NUCLEOTIDE SEQUENCE</scope>
    <source>
        <strain evidence="3">MF-IS2</strain>
    </source>
</reference>
<gene>
    <name evidence="3" type="ORF">P691DRAFT_803013</name>
</gene>
<dbReference type="Pfam" id="PF24883">
    <property type="entry name" value="NPHP3_N"/>
    <property type="match status" value="1"/>
</dbReference>
<evidence type="ECO:0000259" key="2">
    <source>
        <dbReference type="Pfam" id="PF24883"/>
    </source>
</evidence>
<dbReference type="Proteomes" id="UP000807342">
    <property type="component" value="Unassembled WGS sequence"/>
</dbReference>
<accession>A0A9P5XCJ2</accession>
<dbReference type="InterPro" id="IPR027417">
    <property type="entry name" value="P-loop_NTPase"/>
</dbReference>
<dbReference type="PANTHER" id="PTHR10039">
    <property type="entry name" value="AMELOGENIN"/>
    <property type="match status" value="1"/>
</dbReference>
<dbReference type="Gene3D" id="3.40.50.300">
    <property type="entry name" value="P-loop containing nucleotide triphosphate hydrolases"/>
    <property type="match status" value="1"/>
</dbReference>
<sequence length="593" mass="67573">MTARHQKGVGLKMLLEASMPDAFHDSSARDPPPSCHPGTRYNLIDTITSWGLGTSRHTDPMLWVHGPAGVGKSAVAQTCSEHLAERDKLGAALFFSRSVGPNKRDDPHRLFPSLAYQIATKSKPFGDILDNRIQDDPTLVAKSMKEQFQELLVKPLSQLGADDTSNTEGLVFIIDGLDECGRGPRMHCDIIEIVTTSVRNQITSFRWVFFSRPETHIVGSFTTPGIRKLTHQLEIRVSRDIDNEIALYLTDELRKIQQRNRLPNSWLSERDIGVLVNLSGGLFIYAATVIRFVGSHESVGPVDQLRAILALASDKGTDSAHPLSELDLFYTLIMQRIPPRTLLRIQAILLLTFFARTTKPGFCRNPQMASSPQIANMIGLSEPQLRNACGSLHSVLELNSSQEIRFYHASFMDFLRAPRRSGKFSIFSRLDSLRLELLQRLNDVHTRSIGSPEMLIHVDITWPILDFNDFILYDLLVEAFFYLCQLDGHPLDSITSKALLKFQFHMIPFLWHSADFYSFVLHPPLLKKNIHADFRDRIVQESRNPTLYLYKPRNALWKDRYVLGCGENKVLCWRDREKDRWRLSPYPTWFGFS</sequence>
<evidence type="ECO:0000256" key="1">
    <source>
        <dbReference type="ARBA" id="ARBA00022737"/>
    </source>
</evidence>
<dbReference type="SUPFAM" id="SSF52540">
    <property type="entry name" value="P-loop containing nucleoside triphosphate hydrolases"/>
    <property type="match status" value="1"/>
</dbReference>
<keyword evidence="1" id="KW-0677">Repeat</keyword>
<dbReference type="OrthoDB" id="5106486at2759"/>
<evidence type="ECO:0000313" key="4">
    <source>
        <dbReference type="Proteomes" id="UP000807342"/>
    </source>
</evidence>
<dbReference type="InterPro" id="IPR056884">
    <property type="entry name" value="NPHP3-like_N"/>
</dbReference>
<protein>
    <recommendedName>
        <fullName evidence="2">Nephrocystin 3-like N-terminal domain-containing protein</fullName>
    </recommendedName>
</protein>
<proteinExistence type="predicted"/>
<dbReference type="EMBL" id="MU151217">
    <property type="protein sequence ID" value="KAF9447050.1"/>
    <property type="molecule type" value="Genomic_DNA"/>
</dbReference>
<keyword evidence="4" id="KW-1185">Reference proteome</keyword>
<evidence type="ECO:0000313" key="3">
    <source>
        <dbReference type="EMBL" id="KAF9447050.1"/>
    </source>
</evidence>
<name>A0A9P5XCJ2_9AGAR</name>
<comment type="caution">
    <text evidence="3">The sequence shown here is derived from an EMBL/GenBank/DDBJ whole genome shotgun (WGS) entry which is preliminary data.</text>
</comment>
<dbReference type="PANTHER" id="PTHR10039:SF17">
    <property type="entry name" value="FUNGAL STAND N-TERMINAL GOODBYE DOMAIN-CONTAINING PROTEIN-RELATED"/>
    <property type="match status" value="1"/>
</dbReference>
<organism evidence="3 4">
    <name type="scientific">Macrolepiota fuliginosa MF-IS2</name>
    <dbReference type="NCBI Taxonomy" id="1400762"/>
    <lineage>
        <taxon>Eukaryota</taxon>
        <taxon>Fungi</taxon>
        <taxon>Dikarya</taxon>
        <taxon>Basidiomycota</taxon>
        <taxon>Agaricomycotina</taxon>
        <taxon>Agaricomycetes</taxon>
        <taxon>Agaricomycetidae</taxon>
        <taxon>Agaricales</taxon>
        <taxon>Agaricineae</taxon>
        <taxon>Agaricaceae</taxon>
        <taxon>Macrolepiota</taxon>
    </lineage>
</organism>